<evidence type="ECO:0000313" key="5">
    <source>
        <dbReference type="EMBL" id="MCW3804734.1"/>
    </source>
</evidence>
<dbReference type="InterPro" id="IPR001387">
    <property type="entry name" value="Cro/C1-type_HTH"/>
</dbReference>
<gene>
    <name evidence="5" type="ORF">OM074_03790</name>
</gene>
<sequence length="270" mass="30551">MKMFFSSNIKFLRKRRRRTQDDVASALGMKRSTLSGYENGVAQPGVSVLVAFSGYFNVAIDTLIKVDLMSLRESQLSQLENGFDVFLKGSGLRVLVSTVDSANNENIELVPEKAKAGYATGFSDPEYVKELPVFQLPFLSREKKYRTFQISGDSMLPVPSGSWVTGEFLQDWRTIKTGIPCIIVTRDEGVVFKIVENKLEEDKNLVLHSLNPLYKPYQISAEAVQEVWVFVHYISNVMPDSQEEPKALEQTVAGLQQEILLIKERMGWRE</sequence>
<dbReference type="AlphaFoldDB" id="A0AAE3MBX9"/>
<evidence type="ECO:0000256" key="2">
    <source>
        <dbReference type="ARBA" id="ARBA00023125"/>
    </source>
</evidence>
<dbReference type="SUPFAM" id="SSF47413">
    <property type="entry name" value="lambda repressor-like DNA-binding domains"/>
    <property type="match status" value="1"/>
</dbReference>
<comment type="caution">
    <text evidence="5">The sequence shown here is derived from an EMBL/GenBank/DDBJ whole genome shotgun (WGS) entry which is preliminary data.</text>
</comment>
<dbReference type="Gene3D" id="1.10.260.40">
    <property type="entry name" value="lambda repressor-like DNA-binding domains"/>
    <property type="match status" value="1"/>
</dbReference>
<accession>A0AAE3MBX9</accession>
<dbReference type="InterPro" id="IPR010982">
    <property type="entry name" value="Lambda_DNA-bd_dom_sf"/>
</dbReference>
<dbReference type="InterPro" id="IPR039418">
    <property type="entry name" value="LexA-like"/>
</dbReference>
<protein>
    <submittedName>
        <fullName evidence="5">Helix-turn-helix domain-containing protein</fullName>
    </submittedName>
</protein>
<dbReference type="SUPFAM" id="SSF51306">
    <property type="entry name" value="LexA/Signal peptidase"/>
    <property type="match status" value="1"/>
</dbReference>
<dbReference type="SMART" id="SM00530">
    <property type="entry name" value="HTH_XRE"/>
    <property type="match status" value="1"/>
</dbReference>
<dbReference type="PANTHER" id="PTHR40661:SF3">
    <property type="entry name" value="FELS-1 PROPHAGE TRANSCRIPTIONAL REGULATOR"/>
    <property type="match status" value="1"/>
</dbReference>
<evidence type="ECO:0000259" key="4">
    <source>
        <dbReference type="PROSITE" id="PS50943"/>
    </source>
</evidence>
<evidence type="ECO:0000256" key="1">
    <source>
        <dbReference type="ARBA" id="ARBA00023015"/>
    </source>
</evidence>
<reference evidence="5" key="1">
    <citation type="submission" date="2022-10" db="EMBL/GenBank/DDBJ databases">
        <authorList>
            <person name="Yu W.X."/>
        </authorList>
    </citation>
    <scope>NUCLEOTIDE SEQUENCE</scope>
    <source>
        <strain evidence="5">D04</strain>
    </source>
</reference>
<dbReference type="GO" id="GO:0003677">
    <property type="term" value="F:DNA binding"/>
    <property type="evidence" value="ECO:0007669"/>
    <property type="project" value="UniProtKB-KW"/>
</dbReference>
<dbReference type="InterPro" id="IPR015927">
    <property type="entry name" value="Peptidase_S24_S26A/B/C"/>
</dbReference>
<dbReference type="CDD" id="cd06529">
    <property type="entry name" value="S24_LexA-like"/>
    <property type="match status" value="1"/>
</dbReference>
<dbReference type="Gene3D" id="2.10.109.10">
    <property type="entry name" value="Umud Fragment, subunit A"/>
    <property type="match status" value="1"/>
</dbReference>
<dbReference type="EMBL" id="JAPDPI010000004">
    <property type="protein sequence ID" value="MCW3804734.1"/>
    <property type="molecule type" value="Genomic_DNA"/>
</dbReference>
<keyword evidence="6" id="KW-1185">Reference proteome</keyword>
<keyword evidence="2" id="KW-0238">DNA-binding</keyword>
<dbReference type="Pfam" id="PF00717">
    <property type="entry name" value="Peptidase_S24"/>
    <property type="match status" value="1"/>
</dbReference>
<evidence type="ECO:0000256" key="3">
    <source>
        <dbReference type="ARBA" id="ARBA00023163"/>
    </source>
</evidence>
<dbReference type="CDD" id="cd00093">
    <property type="entry name" value="HTH_XRE"/>
    <property type="match status" value="1"/>
</dbReference>
<dbReference type="InterPro" id="IPR036286">
    <property type="entry name" value="LexA/Signal_pep-like_sf"/>
</dbReference>
<proteinExistence type="predicted"/>
<dbReference type="Pfam" id="PF01381">
    <property type="entry name" value="HTH_3"/>
    <property type="match status" value="1"/>
</dbReference>
<name>A0AAE3MBX9_9BACT</name>
<feature type="domain" description="HTH cro/C1-type" evidence="4">
    <location>
        <begin position="9"/>
        <end position="63"/>
    </location>
</feature>
<dbReference type="PANTHER" id="PTHR40661">
    <property type="match status" value="1"/>
</dbReference>
<evidence type="ECO:0000313" key="6">
    <source>
        <dbReference type="Proteomes" id="UP001207408"/>
    </source>
</evidence>
<keyword evidence="1" id="KW-0805">Transcription regulation</keyword>
<keyword evidence="3" id="KW-0804">Transcription</keyword>
<organism evidence="5 6">
    <name type="scientific">Plebeiibacterium marinum</name>
    <dbReference type="NCBI Taxonomy" id="2992111"/>
    <lineage>
        <taxon>Bacteria</taxon>
        <taxon>Pseudomonadati</taxon>
        <taxon>Bacteroidota</taxon>
        <taxon>Bacteroidia</taxon>
        <taxon>Marinilabiliales</taxon>
        <taxon>Marinilabiliaceae</taxon>
        <taxon>Plebeiibacterium</taxon>
    </lineage>
</organism>
<dbReference type="Proteomes" id="UP001207408">
    <property type="component" value="Unassembled WGS sequence"/>
</dbReference>
<dbReference type="PROSITE" id="PS50943">
    <property type="entry name" value="HTH_CROC1"/>
    <property type="match status" value="1"/>
</dbReference>